<dbReference type="InterPro" id="IPR036388">
    <property type="entry name" value="WH-like_DNA-bd_sf"/>
</dbReference>
<comment type="similarity">
    <text evidence="1 3">Belongs to the UPF0122 family.</text>
</comment>
<sequence length="111" mass="13257">MIELSLEAMVRMNMLFSYYQSLLTKKQQQMLALYYEEDYSLGEIAEHYQISRQAVHDTIKRSEKALEQYEANLGLLKKRNQREVLLDELLLNLDNKEQATNIIHQLKEYDE</sequence>
<protein>
    <recommendedName>
        <fullName evidence="3">UPF0122 protein SAMN02746011_01726</fullName>
    </recommendedName>
</protein>
<reference evidence="6" key="1">
    <citation type="submission" date="2017-02" db="EMBL/GenBank/DDBJ databases">
        <authorList>
            <person name="Varghese N."/>
            <person name="Submissions S."/>
        </authorList>
    </citation>
    <scope>NUCLEOTIDE SEQUENCE [LARGE SCALE GENOMIC DNA]</scope>
    <source>
        <strain evidence="6">DSM 15739</strain>
    </source>
</reference>
<keyword evidence="6" id="KW-1185">Reference proteome</keyword>
<evidence type="ECO:0000256" key="1">
    <source>
        <dbReference type="ARBA" id="ARBA00008720"/>
    </source>
</evidence>
<dbReference type="Proteomes" id="UP000189941">
    <property type="component" value="Unassembled WGS sequence"/>
</dbReference>
<dbReference type="EMBL" id="FUWO01000018">
    <property type="protein sequence ID" value="SJZ77509.1"/>
    <property type="molecule type" value="Genomic_DNA"/>
</dbReference>
<name>A0A1T4NE29_9LACT</name>
<dbReference type="Gene3D" id="1.10.10.10">
    <property type="entry name" value="Winged helix-like DNA-binding domain superfamily/Winged helix DNA-binding domain"/>
    <property type="match status" value="1"/>
</dbReference>
<dbReference type="InterPro" id="IPR054831">
    <property type="entry name" value="UPF0122_fam_protein"/>
</dbReference>
<dbReference type="PANTHER" id="PTHR40083">
    <property type="entry name" value="UPF0122 PROTEIN CBO2450/CLC_2298"/>
    <property type="match status" value="1"/>
</dbReference>
<dbReference type="STRING" id="1121925.SAMN02746011_01726"/>
<keyword evidence="4" id="KW-0175">Coiled coil</keyword>
<organism evidence="5 6">
    <name type="scientific">Globicatella sulfidifaciens DSM 15739</name>
    <dbReference type="NCBI Taxonomy" id="1121925"/>
    <lineage>
        <taxon>Bacteria</taxon>
        <taxon>Bacillati</taxon>
        <taxon>Bacillota</taxon>
        <taxon>Bacilli</taxon>
        <taxon>Lactobacillales</taxon>
        <taxon>Aerococcaceae</taxon>
        <taxon>Globicatella</taxon>
    </lineage>
</organism>
<dbReference type="AlphaFoldDB" id="A0A1T4NE29"/>
<dbReference type="PANTHER" id="PTHR40083:SF1">
    <property type="entry name" value="UPF0122 PROTEIN YLXM"/>
    <property type="match status" value="1"/>
</dbReference>
<dbReference type="SUPFAM" id="SSF88659">
    <property type="entry name" value="Sigma3 and sigma4 domains of RNA polymerase sigma factors"/>
    <property type="match status" value="1"/>
</dbReference>
<evidence type="ECO:0000256" key="2">
    <source>
        <dbReference type="ARBA" id="ARBA00024764"/>
    </source>
</evidence>
<feature type="coiled-coil region" evidence="4">
    <location>
        <begin position="52"/>
        <end position="79"/>
    </location>
</feature>
<dbReference type="NCBIfam" id="NF001072">
    <property type="entry name" value="PRK00118.2-2"/>
    <property type="match status" value="1"/>
</dbReference>
<dbReference type="InterPro" id="IPR013324">
    <property type="entry name" value="RNA_pol_sigma_r3/r4-like"/>
</dbReference>
<dbReference type="HAMAP" id="MF_00245">
    <property type="entry name" value="UPF0122"/>
    <property type="match status" value="1"/>
</dbReference>
<evidence type="ECO:0000256" key="4">
    <source>
        <dbReference type="SAM" id="Coils"/>
    </source>
</evidence>
<evidence type="ECO:0000313" key="5">
    <source>
        <dbReference type="EMBL" id="SJZ77509.1"/>
    </source>
</evidence>
<accession>A0A1T4NE29</accession>
<dbReference type="NCBIfam" id="NF045758">
    <property type="entry name" value="YlxM"/>
    <property type="match status" value="1"/>
</dbReference>
<comment type="function">
    <text evidence="2 3">Might take part in the signal recognition particle (SRP) pathway. This is inferred from the conservation of its genetic proximity to ftsY/ffh. May be a regulatory protein.</text>
</comment>
<dbReference type="InterPro" id="IPR007394">
    <property type="entry name" value="UPF0122"/>
</dbReference>
<dbReference type="Pfam" id="PF04297">
    <property type="entry name" value="UPF0122"/>
    <property type="match status" value="1"/>
</dbReference>
<evidence type="ECO:0000256" key="3">
    <source>
        <dbReference type="HAMAP-Rule" id="MF_00245"/>
    </source>
</evidence>
<evidence type="ECO:0000313" key="6">
    <source>
        <dbReference type="Proteomes" id="UP000189941"/>
    </source>
</evidence>
<gene>
    <name evidence="5" type="ORF">SAMN02746011_01726</name>
</gene>
<proteinExistence type="inferred from homology"/>